<dbReference type="FunCoup" id="A0A2P6N3Z9">
    <property type="interactions" value="19"/>
</dbReference>
<keyword evidence="4" id="KW-0256">Endoplasmic reticulum</keyword>
<keyword evidence="6 7" id="KW-0472">Membrane</keyword>
<evidence type="ECO:0000256" key="5">
    <source>
        <dbReference type="ARBA" id="ARBA00022989"/>
    </source>
</evidence>
<evidence type="ECO:0000256" key="2">
    <source>
        <dbReference type="ARBA" id="ARBA00009950"/>
    </source>
</evidence>
<reference evidence="8 9" key="1">
    <citation type="journal article" date="2018" name="Genome Biol. Evol.">
        <title>Multiple Roots of Fruiting Body Formation in Amoebozoa.</title>
        <authorList>
            <person name="Hillmann F."/>
            <person name="Forbes G."/>
            <person name="Novohradska S."/>
            <person name="Ferling I."/>
            <person name="Riege K."/>
            <person name="Groth M."/>
            <person name="Westermann M."/>
            <person name="Marz M."/>
            <person name="Spaller T."/>
            <person name="Winckler T."/>
            <person name="Schaap P."/>
            <person name="Glockner G."/>
        </authorList>
    </citation>
    <scope>NUCLEOTIDE SEQUENCE [LARGE SCALE GENOMIC DNA]</scope>
    <source>
        <strain evidence="8 9">Jena</strain>
    </source>
</reference>
<evidence type="ECO:0000313" key="8">
    <source>
        <dbReference type="EMBL" id="PRP78678.1"/>
    </source>
</evidence>
<feature type="transmembrane region" description="Helical" evidence="7">
    <location>
        <begin position="20"/>
        <end position="41"/>
    </location>
</feature>
<protein>
    <submittedName>
        <fullName evidence="8">Putative opsin</fullName>
    </submittedName>
</protein>
<evidence type="ECO:0000256" key="7">
    <source>
        <dbReference type="SAM" id="Phobius"/>
    </source>
</evidence>
<name>A0A2P6N3Z9_9EUKA</name>
<evidence type="ECO:0000256" key="4">
    <source>
        <dbReference type="ARBA" id="ARBA00022824"/>
    </source>
</evidence>
<dbReference type="GO" id="GO:0005773">
    <property type="term" value="C:vacuole"/>
    <property type="evidence" value="ECO:0007669"/>
    <property type="project" value="GOC"/>
</dbReference>
<sequence length="163" mass="18317">MANQAAKKQAQSNAKLLQTFLYGSAGVTIFHLLFNLIFFFSSFGFWSVTIWIAFTLSYVFFFSAFASLGRASYVNGELVSAGADLGGKGLTEYAWDVIYILWFTEVTGVFSYYFYLALLTVPGYAFFKAWNGFIYPWITRSANTEEIKGRKALRAEKKGAKGK</sequence>
<evidence type="ECO:0000256" key="1">
    <source>
        <dbReference type="ARBA" id="ARBA00004477"/>
    </source>
</evidence>
<dbReference type="GO" id="GO:0005789">
    <property type="term" value="C:endoplasmic reticulum membrane"/>
    <property type="evidence" value="ECO:0007669"/>
    <property type="project" value="UniProtKB-SubCell"/>
</dbReference>
<keyword evidence="5 7" id="KW-1133">Transmembrane helix</keyword>
<comment type="subcellular location">
    <subcellularLocation>
        <location evidence="1">Endoplasmic reticulum membrane</location>
        <topology evidence="1">Multi-pass membrane protein</topology>
    </subcellularLocation>
</comment>
<dbReference type="EMBL" id="MDYQ01000211">
    <property type="protein sequence ID" value="PRP78678.1"/>
    <property type="molecule type" value="Genomic_DNA"/>
</dbReference>
<dbReference type="OrthoDB" id="276296at2759"/>
<keyword evidence="3 7" id="KW-0812">Transmembrane</keyword>
<dbReference type="InterPro" id="IPR008506">
    <property type="entry name" value="SND2/TMEM208"/>
</dbReference>
<gene>
    <name evidence="8" type="ORF">PROFUN_13459</name>
</gene>
<dbReference type="Proteomes" id="UP000241769">
    <property type="component" value="Unassembled WGS sequence"/>
</dbReference>
<evidence type="ECO:0000313" key="9">
    <source>
        <dbReference type="Proteomes" id="UP000241769"/>
    </source>
</evidence>
<feature type="transmembrane region" description="Helical" evidence="7">
    <location>
        <begin position="48"/>
        <end position="68"/>
    </location>
</feature>
<dbReference type="PANTHER" id="PTHR13505:SF7">
    <property type="entry name" value="TRANSMEMBRANE PROTEIN 208"/>
    <property type="match status" value="1"/>
</dbReference>
<keyword evidence="9" id="KW-1185">Reference proteome</keyword>
<dbReference type="Pfam" id="PF05620">
    <property type="entry name" value="TMEM208_SND2"/>
    <property type="match status" value="1"/>
</dbReference>
<evidence type="ECO:0000256" key="3">
    <source>
        <dbReference type="ARBA" id="ARBA00022692"/>
    </source>
</evidence>
<evidence type="ECO:0000256" key="6">
    <source>
        <dbReference type="ARBA" id="ARBA00023136"/>
    </source>
</evidence>
<accession>A0A2P6N3Z9</accession>
<dbReference type="STRING" id="1890364.A0A2P6N3Z9"/>
<dbReference type="InParanoid" id="A0A2P6N3Z9"/>
<organism evidence="8 9">
    <name type="scientific">Planoprotostelium fungivorum</name>
    <dbReference type="NCBI Taxonomy" id="1890364"/>
    <lineage>
        <taxon>Eukaryota</taxon>
        <taxon>Amoebozoa</taxon>
        <taxon>Evosea</taxon>
        <taxon>Variosea</taxon>
        <taxon>Cavosteliida</taxon>
        <taxon>Cavosteliaceae</taxon>
        <taxon>Planoprotostelium</taxon>
    </lineage>
</organism>
<dbReference type="GO" id="GO:0006624">
    <property type="term" value="P:vacuolar protein processing"/>
    <property type="evidence" value="ECO:0007669"/>
    <property type="project" value="TreeGrafter"/>
</dbReference>
<proteinExistence type="inferred from homology"/>
<dbReference type="AlphaFoldDB" id="A0A2P6N3Z9"/>
<comment type="caution">
    <text evidence="8">The sequence shown here is derived from an EMBL/GenBank/DDBJ whole genome shotgun (WGS) entry which is preliminary data.</text>
</comment>
<dbReference type="PANTHER" id="PTHR13505">
    <property type="entry name" value="TRANSMEMBRANE PROTEIN 208"/>
    <property type="match status" value="1"/>
</dbReference>
<comment type="similarity">
    <text evidence="2">Belongs to the TMEM208 family.</text>
</comment>